<protein>
    <submittedName>
        <fullName evidence="1">Uncharacterized protein</fullName>
    </submittedName>
</protein>
<proteinExistence type="predicted"/>
<reference evidence="1 2" key="1">
    <citation type="submission" date="2015-07" db="EMBL/GenBank/DDBJ databases">
        <authorList>
            <consortium name="Pathogen Informatics"/>
        </authorList>
    </citation>
    <scope>NUCLEOTIDE SEQUENCE [LARGE SCALE GENOMIC DNA]</scope>
    <source>
        <strain evidence="1 2">A51</strain>
    </source>
</reference>
<sequence>MGDGARTALEKVLRSQWHPSAHGEVSRAVSDNASVIAQGVLRVKVDVQSVATASVAYPVTDVQFLMYPTRETRSPRPIYSG</sequence>
<name>A0A655PKC6_VIBCL</name>
<gene>
    <name evidence="1" type="ORF">ERS013165_00880</name>
</gene>
<dbReference type="EMBL" id="CWOW01000003">
    <property type="protein sequence ID" value="CSA15240.1"/>
    <property type="molecule type" value="Genomic_DNA"/>
</dbReference>
<organism evidence="1 2">
    <name type="scientific">Vibrio cholerae</name>
    <dbReference type="NCBI Taxonomy" id="666"/>
    <lineage>
        <taxon>Bacteria</taxon>
        <taxon>Pseudomonadati</taxon>
        <taxon>Pseudomonadota</taxon>
        <taxon>Gammaproteobacteria</taxon>
        <taxon>Vibrionales</taxon>
        <taxon>Vibrionaceae</taxon>
        <taxon>Vibrio</taxon>
    </lineage>
</organism>
<dbReference type="Proteomes" id="UP000044806">
    <property type="component" value="Unassembled WGS sequence"/>
</dbReference>
<evidence type="ECO:0000313" key="2">
    <source>
        <dbReference type="Proteomes" id="UP000044806"/>
    </source>
</evidence>
<dbReference type="AlphaFoldDB" id="A0A655PKC6"/>
<evidence type="ECO:0000313" key="1">
    <source>
        <dbReference type="EMBL" id="CSA15240.1"/>
    </source>
</evidence>
<accession>A0A655PKC6</accession>